<dbReference type="EMBL" id="MU006229">
    <property type="protein sequence ID" value="KAF2824933.1"/>
    <property type="molecule type" value="Genomic_DNA"/>
</dbReference>
<gene>
    <name evidence="2" type="ORF">CC86DRAFT_326263</name>
</gene>
<evidence type="ECO:0000256" key="1">
    <source>
        <dbReference type="SAM" id="MobiDB-lite"/>
    </source>
</evidence>
<sequence>MDMREYPDPETYMAEAQLQEARALVSQAQSQAKAQAASQMKPVVTIVSALPPTTYMDEEDKTPKSLGYLKAQHAALDRLNKNAADQLTASVACGLTQSIDPNTQEPTAAEALRLCFYMRSIGYDVYHEIEDKTQSLTLYIVNQRSHIRSRKYDRPYWHQNFSTNQTHALFMSTTRASRRNAITFPADREEPQDILARAQAALRNIPDSEDLQEPQPEGDEAPPENPRTALETAYAHAEASLNAEFENPGSNPEAVESRIAEMEAIRLQIADLPE</sequence>
<accession>A0A6A6ZVQ7</accession>
<reference evidence="2" key="1">
    <citation type="journal article" date="2020" name="Stud. Mycol.">
        <title>101 Dothideomycetes genomes: a test case for predicting lifestyles and emergence of pathogens.</title>
        <authorList>
            <person name="Haridas S."/>
            <person name="Albert R."/>
            <person name="Binder M."/>
            <person name="Bloem J."/>
            <person name="Labutti K."/>
            <person name="Salamov A."/>
            <person name="Andreopoulos B."/>
            <person name="Baker S."/>
            <person name="Barry K."/>
            <person name="Bills G."/>
            <person name="Bluhm B."/>
            <person name="Cannon C."/>
            <person name="Castanera R."/>
            <person name="Culley D."/>
            <person name="Daum C."/>
            <person name="Ezra D."/>
            <person name="Gonzalez J."/>
            <person name="Henrissat B."/>
            <person name="Kuo A."/>
            <person name="Liang C."/>
            <person name="Lipzen A."/>
            <person name="Lutzoni F."/>
            <person name="Magnuson J."/>
            <person name="Mondo S."/>
            <person name="Nolan M."/>
            <person name="Ohm R."/>
            <person name="Pangilinan J."/>
            <person name="Park H.-J."/>
            <person name="Ramirez L."/>
            <person name="Alfaro M."/>
            <person name="Sun H."/>
            <person name="Tritt A."/>
            <person name="Yoshinaga Y."/>
            <person name="Zwiers L.-H."/>
            <person name="Turgeon B."/>
            <person name="Goodwin S."/>
            <person name="Spatafora J."/>
            <person name="Crous P."/>
            <person name="Grigoriev I."/>
        </authorList>
    </citation>
    <scope>NUCLEOTIDE SEQUENCE</scope>
    <source>
        <strain evidence="2">CBS 113818</strain>
    </source>
</reference>
<feature type="compositionally biased region" description="Acidic residues" evidence="1">
    <location>
        <begin position="207"/>
        <end position="222"/>
    </location>
</feature>
<dbReference type="OrthoDB" id="3770722at2759"/>
<feature type="region of interest" description="Disordered" evidence="1">
    <location>
        <begin position="207"/>
        <end position="228"/>
    </location>
</feature>
<evidence type="ECO:0000313" key="2">
    <source>
        <dbReference type="EMBL" id="KAF2824933.1"/>
    </source>
</evidence>
<dbReference type="Proteomes" id="UP000799424">
    <property type="component" value="Unassembled WGS sequence"/>
</dbReference>
<dbReference type="AlphaFoldDB" id="A0A6A6ZVQ7"/>
<name>A0A6A6ZVQ7_9PLEO</name>
<proteinExistence type="predicted"/>
<protein>
    <submittedName>
        <fullName evidence="2">Uncharacterized protein</fullName>
    </submittedName>
</protein>
<keyword evidence="3" id="KW-1185">Reference proteome</keyword>
<organism evidence="2 3">
    <name type="scientific">Ophiobolus disseminans</name>
    <dbReference type="NCBI Taxonomy" id="1469910"/>
    <lineage>
        <taxon>Eukaryota</taxon>
        <taxon>Fungi</taxon>
        <taxon>Dikarya</taxon>
        <taxon>Ascomycota</taxon>
        <taxon>Pezizomycotina</taxon>
        <taxon>Dothideomycetes</taxon>
        <taxon>Pleosporomycetidae</taxon>
        <taxon>Pleosporales</taxon>
        <taxon>Pleosporineae</taxon>
        <taxon>Phaeosphaeriaceae</taxon>
        <taxon>Ophiobolus</taxon>
    </lineage>
</organism>
<evidence type="ECO:0000313" key="3">
    <source>
        <dbReference type="Proteomes" id="UP000799424"/>
    </source>
</evidence>